<evidence type="ECO:0000313" key="3">
    <source>
        <dbReference type="Proteomes" id="UP000007110"/>
    </source>
</evidence>
<evidence type="ECO:0000313" key="2">
    <source>
        <dbReference type="EnsemblMetazoa" id="XP_011665940"/>
    </source>
</evidence>
<dbReference type="OrthoDB" id="10056365at2759"/>
<keyword evidence="3" id="KW-1185">Reference proteome</keyword>
<dbReference type="InParanoid" id="A0A7M7LSU7"/>
<dbReference type="InterPro" id="IPR027850">
    <property type="entry name" value="DUF4504"/>
</dbReference>
<dbReference type="Pfam" id="PF14953">
    <property type="entry name" value="DUF4504"/>
    <property type="match status" value="1"/>
</dbReference>
<reference evidence="2" key="2">
    <citation type="submission" date="2021-01" db="UniProtKB">
        <authorList>
            <consortium name="EnsemblMetazoa"/>
        </authorList>
    </citation>
    <scope>IDENTIFICATION</scope>
</reference>
<dbReference type="FunCoup" id="A0A7M7LSU7">
    <property type="interactions" value="610"/>
</dbReference>
<dbReference type="EnsemblMetazoa" id="XM_011667638">
    <property type="protein sequence ID" value="XP_011665940"/>
    <property type="gene ID" value="LOC105439084"/>
</dbReference>
<dbReference type="Proteomes" id="UP000007110">
    <property type="component" value="Unassembled WGS sequence"/>
</dbReference>
<reference evidence="3" key="1">
    <citation type="submission" date="2015-02" db="EMBL/GenBank/DDBJ databases">
        <title>Genome sequencing for Strongylocentrotus purpuratus.</title>
        <authorList>
            <person name="Murali S."/>
            <person name="Liu Y."/>
            <person name="Vee V."/>
            <person name="English A."/>
            <person name="Wang M."/>
            <person name="Skinner E."/>
            <person name="Han Y."/>
            <person name="Muzny D.M."/>
            <person name="Worley K.C."/>
            <person name="Gibbs R.A."/>
        </authorList>
    </citation>
    <scope>NUCLEOTIDE SEQUENCE</scope>
</reference>
<dbReference type="GeneID" id="105439084"/>
<dbReference type="KEGG" id="spu:105439084"/>
<proteinExistence type="inferred from homology"/>
<dbReference type="OMA" id="ITEEMMI"/>
<dbReference type="PANTHER" id="PTHR31366:SF2">
    <property type="entry name" value="UPF0739 PROTEIN C1ORF74"/>
    <property type="match status" value="1"/>
</dbReference>
<accession>A0A7M7LSU7</accession>
<protein>
    <submittedName>
        <fullName evidence="2">Uncharacterized protein</fullName>
    </submittedName>
</protein>
<sequence>MAAPIDYVYFGYPIIQCGPTNLHLQKHISMFRMDFRKQVSFYLGKTAGRRWKDIISDIIAVIGGIKPCFLYDYSTCDSKSLDKLAAELESMCNSKCQPKKVEHSTSVEIDNGRVDKQDSTVNSGIRTTGVLNVKDDIFVINKQIMRRKLAQFVSKLTDEYARSEQNNLSERVCTFIDVSGKLPNPTLADRKITEEMMIISKDILRQVEAGFADPRHSSGDLILTLQLEDDWNVSTIFGLLLGYPVLYWYQVDIQDNCLAHTPLHVFKCKCDCVVKPFTSDSVNVGTSCTIFENGNHVIYSFSIPSSLLDYASKLISEWKDYIYHVVGLCEYFTSVSFECSTVTLPAVAL</sequence>
<name>A0A7M7LSU7_STRPU</name>
<organism evidence="2 3">
    <name type="scientific">Strongylocentrotus purpuratus</name>
    <name type="common">Purple sea urchin</name>
    <dbReference type="NCBI Taxonomy" id="7668"/>
    <lineage>
        <taxon>Eukaryota</taxon>
        <taxon>Metazoa</taxon>
        <taxon>Echinodermata</taxon>
        <taxon>Eleutherozoa</taxon>
        <taxon>Echinozoa</taxon>
        <taxon>Echinoidea</taxon>
        <taxon>Euechinoidea</taxon>
        <taxon>Echinacea</taxon>
        <taxon>Camarodonta</taxon>
        <taxon>Echinidea</taxon>
        <taxon>Strongylocentrotidae</taxon>
        <taxon>Strongylocentrotus</taxon>
    </lineage>
</organism>
<evidence type="ECO:0000256" key="1">
    <source>
        <dbReference type="ARBA" id="ARBA00007065"/>
    </source>
</evidence>
<dbReference type="PANTHER" id="PTHR31366">
    <property type="entry name" value="UPF0739 PROTEIN C1ORF74"/>
    <property type="match status" value="1"/>
</dbReference>
<dbReference type="RefSeq" id="XP_011665940.2">
    <property type="nucleotide sequence ID" value="XM_011667638.2"/>
</dbReference>
<comment type="similarity">
    <text evidence="1">Belongs to the UPF0739 family.</text>
</comment>
<dbReference type="AlphaFoldDB" id="A0A7M7LSU7"/>